<gene>
    <name evidence="4" type="ORF">GCM10012280_12590</name>
</gene>
<reference evidence="4" key="1">
    <citation type="journal article" date="2014" name="Int. J. Syst. Evol. Microbiol.">
        <title>Complete genome sequence of Corynebacterium casei LMG S-19264T (=DSM 44701T), isolated from a smear-ripened cheese.</title>
        <authorList>
            <consortium name="US DOE Joint Genome Institute (JGI-PGF)"/>
            <person name="Walter F."/>
            <person name="Albersmeier A."/>
            <person name="Kalinowski J."/>
            <person name="Ruckert C."/>
        </authorList>
    </citation>
    <scope>NUCLEOTIDE SEQUENCE</scope>
    <source>
        <strain evidence="4">CGMCC 4.7201</strain>
    </source>
</reference>
<dbReference type="Gene3D" id="3.40.630.30">
    <property type="match status" value="1"/>
</dbReference>
<evidence type="ECO:0000256" key="2">
    <source>
        <dbReference type="ARBA" id="ARBA00023315"/>
    </source>
</evidence>
<name>A0A917ZK71_9ACTN</name>
<dbReference type="InterPro" id="IPR000182">
    <property type="entry name" value="GNAT_dom"/>
</dbReference>
<organism evidence="4 5">
    <name type="scientific">Wenjunlia tyrosinilytica</name>
    <dbReference type="NCBI Taxonomy" id="1544741"/>
    <lineage>
        <taxon>Bacteria</taxon>
        <taxon>Bacillati</taxon>
        <taxon>Actinomycetota</taxon>
        <taxon>Actinomycetes</taxon>
        <taxon>Kitasatosporales</taxon>
        <taxon>Streptomycetaceae</taxon>
        <taxon>Wenjunlia</taxon>
    </lineage>
</organism>
<accession>A0A917ZK71</accession>
<feature type="domain" description="N-acetyltransferase" evidence="3">
    <location>
        <begin position="121"/>
        <end position="254"/>
    </location>
</feature>
<dbReference type="InterPro" id="IPR016181">
    <property type="entry name" value="Acyl_CoA_acyltransferase"/>
</dbReference>
<comment type="caution">
    <text evidence="4">The sequence shown here is derived from an EMBL/GenBank/DDBJ whole genome shotgun (WGS) entry which is preliminary data.</text>
</comment>
<keyword evidence="5" id="KW-1185">Reference proteome</keyword>
<evidence type="ECO:0000259" key="3">
    <source>
        <dbReference type="PROSITE" id="PS51186"/>
    </source>
</evidence>
<dbReference type="PANTHER" id="PTHR43877">
    <property type="entry name" value="AMINOALKYLPHOSPHONATE N-ACETYLTRANSFERASE-RELATED-RELATED"/>
    <property type="match status" value="1"/>
</dbReference>
<sequence length="254" mass="27140">MPNTALSSRVPAVGVHAALAAAWQAEGTLREPYGGGAATLPGVRVMASGLPDARWWNNGDVERPDFDLDAVRAWYEGRADEWGLRVPAGMEWRHGGTKLTRQRCMGLFPEAFRPAPRTDAVTIRRAGPEDVEAFAHVDATAFGDPPQRTRSWCEPQLTSGDPRFHLVLAEIDGDPIGVATAVRTGESVAVFGVGVLEEARRRGIGSALTSVLVAEAFHDGARLSVLNPDTRAAARLYAGLGFVESGGLDIYVAL</sequence>
<reference evidence="4" key="2">
    <citation type="submission" date="2020-09" db="EMBL/GenBank/DDBJ databases">
        <authorList>
            <person name="Sun Q."/>
            <person name="Zhou Y."/>
        </authorList>
    </citation>
    <scope>NUCLEOTIDE SEQUENCE</scope>
    <source>
        <strain evidence="4">CGMCC 4.7201</strain>
    </source>
</reference>
<keyword evidence="2" id="KW-0012">Acyltransferase</keyword>
<evidence type="ECO:0000313" key="5">
    <source>
        <dbReference type="Proteomes" id="UP000641932"/>
    </source>
</evidence>
<dbReference type="GO" id="GO:0016747">
    <property type="term" value="F:acyltransferase activity, transferring groups other than amino-acyl groups"/>
    <property type="evidence" value="ECO:0007669"/>
    <property type="project" value="InterPro"/>
</dbReference>
<dbReference type="Pfam" id="PF00583">
    <property type="entry name" value="Acetyltransf_1"/>
    <property type="match status" value="1"/>
</dbReference>
<dbReference type="SUPFAM" id="SSF55729">
    <property type="entry name" value="Acyl-CoA N-acyltransferases (Nat)"/>
    <property type="match status" value="1"/>
</dbReference>
<dbReference type="RefSeq" id="WP_189130512.1">
    <property type="nucleotide sequence ID" value="NZ_BMMS01000004.1"/>
</dbReference>
<dbReference type="InterPro" id="IPR050832">
    <property type="entry name" value="Bact_Acetyltransf"/>
</dbReference>
<dbReference type="AlphaFoldDB" id="A0A917ZK71"/>
<dbReference type="Proteomes" id="UP000641932">
    <property type="component" value="Unassembled WGS sequence"/>
</dbReference>
<evidence type="ECO:0000313" key="4">
    <source>
        <dbReference type="EMBL" id="GGO83484.1"/>
    </source>
</evidence>
<proteinExistence type="predicted"/>
<dbReference type="EMBL" id="BMMS01000004">
    <property type="protein sequence ID" value="GGO83484.1"/>
    <property type="molecule type" value="Genomic_DNA"/>
</dbReference>
<evidence type="ECO:0000256" key="1">
    <source>
        <dbReference type="ARBA" id="ARBA00022679"/>
    </source>
</evidence>
<protein>
    <recommendedName>
        <fullName evidence="3">N-acetyltransferase domain-containing protein</fullName>
    </recommendedName>
</protein>
<dbReference type="PROSITE" id="PS51186">
    <property type="entry name" value="GNAT"/>
    <property type="match status" value="1"/>
</dbReference>
<dbReference type="CDD" id="cd04301">
    <property type="entry name" value="NAT_SF"/>
    <property type="match status" value="1"/>
</dbReference>
<keyword evidence="1" id="KW-0808">Transferase</keyword>